<evidence type="ECO:0000259" key="1">
    <source>
        <dbReference type="Pfam" id="PF06985"/>
    </source>
</evidence>
<dbReference type="PANTHER" id="PTHR33112">
    <property type="entry name" value="DOMAIN PROTEIN, PUTATIVE-RELATED"/>
    <property type="match status" value="1"/>
</dbReference>
<dbReference type="AlphaFoldDB" id="A0AAD9W5S9"/>
<proteinExistence type="predicted"/>
<organism evidence="2 3">
    <name type="scientific">Phomopsis amygdali</name>
    <name type="common">Fusicoccum amygdali</name>
    <dbReference type="NCBI Taxonomy" id="1214568"/>
    <lineage>
        <taxon>Eukaryota</taxon>
        <taxon>Fungi</taxon>
        <taxon>Dikarya</taxon>
        <taxon>Ascomycota</taxon>
        <taxon>Pezizomycotina</taxon>
        <taxon>Sordariomycetes</taxon>
        <taxon>Sordariomycetidae</taxon>
        <taxon>Diaporthales</taxon>
        <taxon>Diaporthaceae</taxon>
        <taxon>Diaporthe</taxon>
    </lineage>
</organism>
<comment type="caution">
    <text evidence="2">The sequence shown here is derived from an EMBL/GenBank/DDBJ whole genome shotgun (WGS) entry which is preliminary data.</text>
</comment>
<evidence type="ECO:0000313" key="3">
    <source>
        <dbReference type="Proteomes" id="UP001265746"/>
    </source>
</evidence>
<dbReference type="PANTHER" id="PTHR33112:SF9">
    <property type="entry name" value="HETEROKARYON INCOMPATIBILITY DOMAIN-CONTAINING PROTEIN"/>
    <property type="match status" value="1"/>
</dbReference>
<sequence>MASGVTDPSRETTATDEVPLHHIDLPDDWRGDLKKPREAWCSTCLWDGVWDHLLIESVADEERFGRIFSKPILSASASEGNLCCAVLSEFLQKVNGGKYDWLRGTWSYEKNAFVRFGFEQRNCEPVGESIKKVRFWKLLTVGSAPAPPGICDWGLDELPSLDTGSRRSVAWVKDRINECRQDHPNCHSRTTSTAPDGYIPSRLLYIPADPIEGIVLRLRYSVPSGARYVALSHCWGSRDMWPRCLTTNANYESQLKCIPWDTLPQTFRDTIMFARKLGLEFVWIDSMCIIQGDEKDWQRESTQMFSVYSNAFITFAALHAHDSHGGLFSQRAPGSLVPLLTLGYRGKQYQVEAFSVPDELEDFEDQSEDRMPADRPHALLNRAWAFQERVVSARVLYFGREELIWECPTGRSCEEDQYSHTSWGEMDVYGTPNRPYTLMQKYSTISNTTKEMALQWLEFVKLYNDLQLSEPTDRLPAISAIAQRFAQCNPNDEYLCGLWRNSMHLGLTMTFNPHESLTSPHMGPGPPAAEQPRYIAPSWSWASCQGRLWGGQELVSHLAKIVKVSLRYVDNSKFGRIATGSSITIRGPVLACVWDLRFNSDGTLQTRQSLSIPCTAGTKSFEFLREYATYSDIRPAEQVDVCLLFMGIEETGNCAALILRRFGAGGPYFRVGILSGFYRRSGGKAVGGWLARAFFEQGSVRECVIE</sequence>
<dbReference type="Proteomes" id="UP001265746">
    <property type="component" value="Unassembled WGS sequence"/>
</dbReference>
<keyword evidence="3" id="KW-1185">Reference proteome</keyword>
<feature type="domain" description="Heterokaryon incompatibility" evidence="1">
    <location>
        <begin position="228"/>
        <end position="388"/>
    </location>
</feature>
<reference evidence="2" key="1">
    <citation type="submission" date="2023-06" db="EMBL/GenBank/DDBJ databases">
        <authorList>
            <person name="Noh H."/>
        </authorList>
    </citation>
    <scope>NUCLEOTIDE SEQUENCE</scope>
    <source>
        <strain evidence="2">DUCC20226</strain>
    </source>
</reference>
<dbReference type="Pfam" id="PF06985">
    <property type="entry name" value="HET"/>
    <property type="match status" value="1"/>
</dbReference>
<accession>A0AAD9W5S9</accession>
<protein>
    <recommendedName>
        <fullName evidence="1">Heterokaryon incompatibility domain-containing protein</fullName>
    </recommendedName>
</protein>
<gene>
    <name evidence="2" type="ORF">N8I77_003394</name>
</gene>
<dbReference type="InterPro" id="IPR010730">
    <property type="entry name" value="HET"/>
</dbReference>
<dbReference type="EMBL" id="JAUJFL010000002">
    <property type="protein sequence ID" value="KAK2609925.1"/>
    <property type="molecule type" value="Genomic_DNA"/>
</dbReference>
<evidence type="ECO:0000313" key="2">
    <source>
        <dbReference type="EMBL" id="KAK2609925.1"/>
    </source>
</evidence>
<name>A0AAD9W5S9_PHOAM</name>